<proteinExistence type="predicted"/>
<dbReference type="AlphaFoldDB" id="A0AA36MMI8"/>
<evidence type="ECO:0000313" key="4">
    <source>
        <dbReference type="Proteomes" id="UP001178507"/>
    </source>
</evidence>
<feature type="compositionally biased region" description="Low complexity" evidence="1">
    <location>
        <begin position="262"/>
        <end position="293"/>
    </location>
</feature>
<evidence type="ECO:0000313" key="3">
    <source>
        <dbReference type="EMBL" id="CAJ1377416.1"/>
    </source>
</evidence>
<evidence type="ECO:0000256" key="1">
    <source>
        <dbReference type="SAM" id="MobiDB-lite"/>
    </source>
</evidence>
<feature type="domain" description="FHA" evidence="2">
    <location>
        <begin position="36"/>
        <end position="84"/>
    </location>
</feature>
<feature type="compositionally biased region" description="Basic residues" evidence="1">
    <location>
        <begin position="319"/>
        <end position="336"/>
    </location>
</feature>
<organism evidence="3 4">
    <name type="scientific">Effrenium voratum</name>
    <dbReference type="NCBI Taxonomy" id="2562239"/>
    <lineage>
        <taxon>Eukaryota</taxon>
        <taxon>Sar</taxon>
        <taxon>Alveolata</taxon>
        <taxon>Dinophyceae</taxon>
        <taxon>Suessiales</taxon>
        <taxon>Symbiodiniaceae</taxon>
        <taxon>Effrenium</taxon>
    </lineage>
</organism>
<dbReference type="Pfam" id="PF00498">
    <property type="entry name" value="FHA"/>
    <property type="match status" value="1"/>
</dbReference>
<dbReference type="Proteomes" id="UP001178507">
    <property type="component" value="Unassembled WGS sequence"/>
</dbReference>
<accession>A0AA36MMI8</accession>
<feature type="compositionally biased region" description="Basic and acidic residues" evidence="1">
    <location>
        <begin position="209"/>
        <end position="219"/>
    </location>
</feature>
<dbReference type="EMBL" id="CAUJNA010000460">
    <property type="protein sequence ID" value="CAJ1377416.1"/>
    <property type="molecule type" value="Genomic_DNA"/>
</dbReference>
<sequence length="459" mass="49282">MPADATQDALVQCLVSVVREGSQQQQEFNIRDGNVIRIGRSTANDVMLDRDGVSQFHAELFIRTALQGARGLCIRDNSKNGTGVRPGASNSSAWEALHRGAFKVLGDRWQLLLPMRGHRKGTVPESATLTVRIRNQVFAGEEAELDGEEWQPCDAESPGACQEDQTRLRPAASRPPPPPDLDGGAFEEPPPPPVPPEGRATPSPGLPEVPKKLMDEHVRARMQWMGLAGKSVESPTATPEQVQLELDAAPCKHHQSPPRPSPTSSQGPPLAQASPAAQAPGGSPSPPAAKAIPALDPKVAAAWGLPLSLAAPSAQSLRSPKRSRSRPQNGKKKAKKTKESGKRLKMGHSNEEASSDQEREAKKSHRHLKKSKKKNKHVKASKHKKKQKAKPKKEEDSDDATQIAEEAALDMVARELPLLAQQDMPDVPAGKAAVSCLACGVVVRASWNPVAASLAQRTP</sequence>
<dbReference type="PROSITE" id="PS50006">
    <property type="entry name" value="FHA_DOMAIN"/>
    <property type="match status" value="1"/>
</dbReference>
<gene>
    <name evidence="3" type="ORF">EVOR1521_LOCUS6221</name>
</gene>
<dbReference type="CDD" id="cd00060">
    <property type="entry name" value="FHA"/>
    <property type="match status" value="1"/>
</dbReference>
<evidence type="ECO:0000259" key="2">
    <source>
        <dbReference type="PROSITE" id="PS50006"/>
    </source>
</evidence>
<feature type="region of interest" description="Disordered" evidence="1">
    <location>
        <begin position="142"/>
        <end position="293"/>
    </location>
</feature>
<feature type="compositionally biased region" description="Acidic residues" evidence="1">
    <location>
        <begin position="142"/>
        <end position="151"/>
    </location>
</feature>
<reference evidence="3" key="1">
    <citation type="submission" date="2023-08" db="EMBL/GenBank/DDBJ databases">
        <authorList>
            <person name="Chen Y."/>
            <person name="Shah S."/>
            <person name="Dougan E. K."/>
            <person name="Thang M."/>
            <person name="Chan C."/>
        </authorList>
    </citation>
    <scope>NUCLEOTIDE SEQUENCE</scope>
</reference>
<feature type="compositionally biased region" description="Basic residues" evidence="1">
    <location>
        <begin position="362"/>
        <end position="391"/>
    </location>
</feature>
<name>A0AA36MMI8_9DINO</name>
<feature type="compositionally biased region" description="Basic and acidic residues" evidence="1">
    <location>
        <begin position="337"/>
        <end position="361"/>
    </location>
</feature>
<dbReference type="InterPro" id="IPR000253">
    <property type="entry name" value="FHA_dom"/>
</dbReference>
<keyword evidence="4" id="KW-1185">Reference proteome</keyword>
<dbReference type="SUPFAM" id="SSF49879">
    <property type="entry name" value="SMAD/FHA domain"/>
    <property type="match status" value="1"/>
</dbReference>
<protein>
    <recommendedName>
        <fullName evidence="2">FHA domain-containing protein</fullName>
    </recommendedName>
</protein>
<comment type="caution">
    <text evidence="3">The sequence shown here is derived from an EMBL/GenBank/DDBJ whole genome shotgun (WGS) entry which is preliminary data.</text>
</comment>
<feature type="region of interest" description="Disordered" evidence="1">
    <location>
        <begin position="310"/>
        <end position="403"/>
    </location>
</feature>
<dbReference type="InterPro" id="IPR008984">
    <property type="entry name" value="SMAD_FHA_dom_sf"/>
</dbReference>
<dbReference type="Gene3D" id="2.60.200.20">
    <property type="match status" value="1"/>
</dbReference>